<dbReference type="PANTHER" id="PTHR33221">
    <property type="entry name" value="WINGED HELIX-TURN-HELIX TRANSCRIPTIONAL REGULATOR, RRF2 FAMILY"/>
    <property type="match status" value="1"/>
</dbReference>
<dbReference type="PROSITE" id="PS51197">
    <property type="entry name" value="HTH_RRF2_2"/>
    <property type="match status" value="1"/>
</dbReference>
<dbReference type="PANTHER" id="PTHR33221:SF5">
    <property type="entry name" value="HTH-TYPE TRANSCRIPTIONAL REGULATOR ISCR"/>
    <property type="match status" value="1"/>
</dbReference>
<sequence>MRLTSKSRYAITAMITLALNHNKGPMTLFEISESQGISLSYLEQLFASLRSKGLVKGFRGPGGGYALAKSTEQISIAEIICATDEWVDYTYANERDTIQRETQLSSRTLWSSLSKQLYDFVSDIKLSDLINRQTVHAPHEQQNKIAA</sequence>
<protein>
    <submittedName>
        <fullName evidence="2">Rrf2 family transcriptional regulator</fullName>
    </submittedName>
</protein>
<dbReference type="GO" id="GO:0003677">
    <property type="term" value="F:DNA binding"/>
    <property type="evidence" value="ECO:0007669"/>
    <property type="project" value="UniProtKB-KW"/>
</dbReference>
<accession>A0A9E4N3Z4</accession>
<reference evidence="2" key="1">
    <citation type="journal article" date="2021" name="Proc. Natl. Acad. Sci. U.S.A.">
        <title>Global biogeography of chemosynthetic symbionts reveals both localized and globally distributed symbiont groups. .</title>
        <authorList>
            <person name="Osvatic J.T."/>
            <person name="Wilkins L.G.E."/>
            <person name="Leibrecht L."/>
            <person name="Leray M."/>
            <person name="Zauner S."/>
            <person name="Polzin J."/>
            <person name="Camacho Y."/>
            <person name="Gros O."/>
            <person name="van Gils J.A."/>
            <person name="Eisen J.A."/>
            <person name="Petersen J.M."/>
            <person name="Yuen B."/>
        </authorList>
    </citation>
    <scope>NUCLEOTIDE SEQUENCE</scope>
    <source>
        <strain evidence="2">MAGclacostrist064TRANS</strain>
    </source>
</reference>
<evidence type="ECO:0000313" key="3">
    <source>
        <dbReference type="Proteomes" id="UP000886667"/>
    </source>
</evidence>
<organism evidence="2 3">
    <name type="scientific">Candidatus Thiodiazotropha taylori</name>
    <dbReference type="NCBI Taxonomy" id="2792791"/>
    <lineage>
        <taxon>Bacteria</taxon>
        <taxon>Pseudomonadati</taxon>
        <taxon>Pseudomonadota</taxon>
        <taxon>Gammaproteobacteria</taxon>
        <taxon>Chromatiales</taxon>
        <taxon>Sedimenticolaceae</taxon>
        <taxon>Candidatus Thiodiazotropha</taxon>
    </lineage>
</organism>
<dbReference type="AlphaFoldDB" id="A0A9E4N3Z4"/>
<evidence type="ECO:0000256" key="1">
    <source>
        <dbReference type="ARBA" id="ARBA00023125"/>
    </source>
</evidence>
<comment type="caution">
    <text evidence="2">The sequence shown here is derived from an EMBL/GenBank/DDBJ whole genome shotgun (WGS) entry which is preliminary data.</text>
</comment>
<gene>
    <name evidence="2" type="ORF">JAZ07_03450</name>
</gene>
<dbReference type="NCBIfam" id="TIGR00738">
    <property type="entry name" value="rrf2_super"/>
    <property type="match status" value="1"/>
</dbReference>
<dbReference type="InterPro" id="IPR000944">
    <property type="entry name" value="Tscrpt_reg_Rrf2"/>
</dbReference>
<proteinExistence type="predicted"/>
<evidence type="ECO:0000313" key="2">
    <source>
        <dbReference type="EMBL" id="MCG7945383.1"/>
    </source>
</evidence>
<dbReference type="Pfam" id="PF02082">
    <property type="entry name" value="Rrf2"/>
    <property type="match status" value="1"/>
</dbReference>
<keyword evidence="1" id="KW-0238">DNA-binding</keyword>
<dbReference type="InterPro" id="IPR036390">
    <property type="entry name" value="WH_DNA-bd_sf"/>
</dbReference>
<dbReference type="SUPFAM" id="SSF46785">
    <property type="entry name" value="Winged helix' DNA-binding domain"/>
    <property type="match status" value="1"/>
</dbReference>
<dbReference type="GO" id="GO:0003700">
    <property type="term" value="F:DNA-binding transcription factor activity"/>
    <property type="evidence" value="ECO:0007669"/>
    <property type="project" value="TreeGrafter"/>
</dbReference>
<dbReference type="EMBL" id="JAEPCM010000095">
    <property type="protein sequence ID" value="MCG7945383.1"/>
    <property type="molecule type" value="Genomic_DNA"/>
</dbReference>
<dbReference type="Gene3D" id="1.10.10.10">
    <property type="entry name" value="Winged helix-like DNA-binding domain superfamily/Winged helix DNA-binding domain"/>
    <property type="match status" value="1"/>
</dbReference>
<dbReference type="InterPro" id="IPR036388">
    <property type="entry name" value="WH-like_DNA-bd_sf"/>
</dbReference>
<dbReference type="Proteomes" id="UP000886667">
    <property type="component" value="Unassembled WGS sequence"/>
</dbReference>
<dbReference type="GO" id="GO:0005829">
    <property type="term" value="C:cytosol"/>
    <property type="evidence" value="ECO:0007669"/>
    <property type="project" value="TreeGrafter"/>
</dbReference>
<name>A0A9E4N3Z4_9GAMM</name>